<evidence type="ECO:0000313" key="1">
    <source>
        <dbReference type="EMBL" id="HGK27356.1"/>
    </source>
</evidence>
<reference evidence="1" key="1">
    <citation type="journal article" date="2020" name="mSystems">
        <title>Genome- and Community-Level Interaction Insights into Carbon Utilization and Element Cycling Functions of Hydrothermarchaeota in Hydrothermal Sediment.</title>
        <authorList>
            <person name="Zhou Z."/>
            <person name="Liu Y."/>
            <person name="Xu W."/>
            <person name="Pan J."/>
            <person name="Luo Z.H."/>
            <person name="Li M."/>
        </authorList>
    </citation>
    <scope>NUCLEOTIDE SEQUENCE [LARGE SCALE GENOMIC DNA]</scope>
    <source>
        <strain evidence="1">SpSt-488</strain>
    </source>
</reference>
<sequence length="206" mass="22579">MSSFVYGYGGLGAGATFVEFAGLNRMLREHDSVWGGHDTFDIRPPLWSFSGHGAAEVGSLTIGGWGAFGFLSYQAESTGTELIAAQAAFEVGYPYAPVKEFWIRPCLDIGPGTWCHLIHSQEPGRSNHFRWHLGWVLAAAPGIELAARLRSAESTYVGVYVKGSYTFPFIPTEWYGDASPPDFVLKGLQVQFGLRFGRMAASPFRM</sequence>
<organism evidence="1">
    <name type="scientific">candidate division WOR-3 bacterium</name>
    <dbReference type="NCBI Taxonomy" id="2052148"/>
    <lineage>
        <taxon>Bacteria</taxon>
        <taxon>Bacteria division WOR-3</taxon>
    </lineage>
</organism>
<protein>
    <recommendedName>
        <fullName evidence="2">Outer membrane protein beta-barrel domain-containing protein</fullName>
    </recommendedName>
</protein>
<accession>A0A7C4GBV4</accession>
<proteinExistence type="predicted"/>
<evidence type="ECO:0008006" key="2">
    <source>
        <dbReference type="Google" id="ProtNLM"/>
    </source>
</evidence>
<gene>
    <name evidence="1" type="ORF">ENS41_00170</name>
</gene>
<dbReference type="AlphaFoldDB" id="A0A7C4GBV4"/>
<dbReference type="EMBL" id="DSUT01000007">
    <property type="protein sequence ID" value="HGK27356.1"/>
    <property type="molecule type" value="Genomic_DNA"/>
</dbReference>
<name>A0A7C4GBV4_UNCW3</name>
<comment type="caution">
    <text evidence="1">The sequence shown here is derived from an EMBL/GenBank/DDBJ whole genome shotgun (WGS) entry which is preliminary data.</text>
</comment>